<comment type="caution">
    <text evidence="1">The sequence shown here is derived from an EMBL/GenBank/DDBJ whole genome shotgun (WGS) entry which is preliminary data.</text>
</comment>
<organism evidence="1">
    <name type="scientific">marine sediment metagenome</name>
    <dbReference type="NCBI Taxonomy" id="412755"/>
    <lineage>
        <taxon>unclassified sequences</taxon>
        <taxon>metagenomes</taxon>
        <taxon>ecological metagenomes</taxon>
    </lineage>
</organism>
<evidence type="ECO:0000313" key="1">
    <source>
        <dbReference type="EMBL" id="GAG80973.1"/>
    </source>
</evidence>
<name>X1BA47_9ZZZZ</name>
<proteinExistence type="predicted"/>
<gene>
    <name evidence="1" type="ORF">S01H4_29528</name>
</gene>
<protein>
    <submittedName>
        <fullName evidence="1">Uncharacterized protein</fullName>
    </submittedName>
</protein>
<accession>X1BA47</accession>
<dbReference type="EMBL" id="BART01015166">
    <property type="protein sequence ID" value="GAG80973.1"/>
    <property type="molecule type" value="Genomic_DNA"/>
</dbReference>
<reference evidence="1" key="1">
    <citation type="journal article" date="2014" name="Front. Microbiol.">
        <title>High frequency of phylogenetically diverse reductive dehalogenase-homologous genes in deep subseafloor sedimentary metagenomes.</title>
        <authorList>
            <person name="Kawai M."/>
            <person name="Futagami T."/>
            <person name="Toyoda A."/>
            <person name="Takaki Y."/>
            <person name="Nishi S."/>
            <person name="Hori S."/>
            <person name="Arai W."/>
            <person name="Tsubouchi T."/>
            <person name="Morono Y."/>
            <person name="Uchiyama I."/>
            <person name="Ito T."/>
            <person name="Fujiyama A."/>
            <person name="Inagaki F."/>
            <person name="Takami H."/>
        </authorList>
    </citation>
    <scope>NUCLEOTIDE SEQUENCE</scope>
    <source>
        <strain evidence="1">Expedition CK06-06</strain>
    </source>
</reference>
<dbReference type="AlphaFoldDB" id="X1BA47"/>
<sequence>MSKIETDLGFLHPENNVYSSSPNFSKDTFSAYPKSSSESDFKSSTRLALTAFKIDK</sequence>